<reference evidence="1" key="1">
    <citation type="journal article" date="2014" name="Front. Microbiol.">
        <title>High frequency of phylogenetically diverse reductive dehalogenase-homologous genes in deep subseafloor sedimentary metagenomes.</title>
        <authorList>
            <person name="Kawai M."/>
            <person name="Futagami T."/>
            <person name="Toyoda A."/>
            <person name="Takaki Y."/>
            <person name="Nishi S."/>
            <person name="Hori S."/>
            <person name="Arai W."/>
            <person name="Tsubouchi T."/>
            <person name="Morono Y."/>
            <person name="Uchiyama I."/>
            <person name="Ito T."/>
            <person name="Fujiyama A."/>
            <person name="Inagaki F."/>
            <person name="Takami H."/>
        </authorList>
    </citation>
    <scope>NUCLEOTIDE SEQUENCE</scope>
    <source>
        <strain evidence="1">Expedition CK06-06</strain>
    </source>
</reference>
<dbReference type="EMBL" id="BART01012969">
    <property type="protein sequence ID" value="GAG87587.1"/>
    <property type="molecule type" value="Genomic_DNA"/>
</dbReference>
<protein>
    <submittedName>
        <fullName evidence="1">Uncharacterized protein</fullName>
    </submittedName>
</protein>
<gene>
    <name evidence="1" type="ORF">S01H4_26786</name>
</gene>
<proteinExistence type="predicted"/>
<name>X1C2K7_9ZZZZ</name>
<organism evidence="1">
    <name type="scientific">marine sediment metagenome</name>
    <dbReference type="NCBI Taxonomy" id="412755"/>
    <lineage>
        <taxon>unclassified sequences</taxon>
        <taxon>metagenomes</taxon>
        <taxon>ecological metagenomes</taxon>
    </lineage>
</organism>
<sequence length="52" mass="6062">MENSYKSLEMQIMDLWKSRGMDVDTITVRTKKGKSDITKIIWTITVNLVKSK</sequence>
<comment type="caution">
    <text evidence="1">The sequence shown here is derived from an EMBL/GenBank/DDBJ whole genome shotgun (WGS) entry which is preliminary data.</text>
</comment>
<dbReference type="AlphaFoldDB" id="X1C2K7"/>
<evidence type="ECO:0000313" key="1">
    <source>
        <dbReference type="EMBL" id="GAG87587.1"/>
    </source>
</evidence>
<accession>X1C2K7</accession>